<dbReference type="GO" id="GO:0010427">
    <property type="term" value="F:abscisic acid binding"/>
    <property type="evidence" value="ECO:0007669"/>
    <property type="project" value="InterPro"/>
</dbReference>
<gene>
    <name evidence="4" type="primary">LOC113737365</name>
</gene>
<dbReference type="GO" id="GO:0006952">
    <property type="term" value="P:defense response"/>
    <property type="evidence" value="ECO:0007669"/>
    <property type="project" value="InterPro"/>
</dbReference>
<dbReference type="PRINTS" id="PR00634">
    <property type="entry name" value="BETALLERGEN"/>
</dbReference>
<comment type="similarity">
    <text evidence="1">Belongs to the BetVI family.</text>
</comment>
<dbReference type="CDD" id="cd07816">
    <property type="entry name" value="Bet_v1-like"/>
    <property type="match status" value="1"/>
</dbReference>
<name>A0A6P6WY91_COFAR</name>
<dbReference type="OrthoDB" id="1879545at2759"/>
<dbReference type="GO" id="GO:0009738">
    <property type="term" value="P:abscisic acid-activated signaling pathway"/>
    <property type="evidence" value="ECO:0007669"/>
    <property type="project" value="InterPro"/>
</dbReference>
<dbReference type="Pfam" id="PF00407">
    <property type="entry name" value="Bet_v_1"/>
    <property type="match status" value="1"/>
</dbReference>
<dbReference type="InterPro" id="IPR050279">
    <property type="entry name" value="Plant_def-hormone_signal"/>
</dbReference>
<dbReference type="GeneID" id="113737365"/>
<dbReference type="InterPro" id="IPR024949">
    <property type="entry name" value="Bet_v_I_allergen"/>
</dbReference>
<dbReference type="AlphaFoldDB" id="A0A6P6WY91"/>
<feature type="domain" description="Bet v I/Major latex protein" evidence="2">
    <location>
        <begin position="4"/>
        <end position="77"/>
    </location>
</feature>
<dbReference type="RefSeq" id="XP_027120409.1">
    <property type="nucleotide sequence ID" value="XM_027264608.1"/>
</dbReference>
<dbReference type="PANTHER" id="PTHR31213">
    <property type="entry name" value="OS08G0374000 PROTEIN-RELATED"/>
    <property type="match status" value="1"/>
</dbReference>
<evidence type="ECO:0000259" key="2">
    <source>
        <dbReference type="Pfam" id="PF00407"/>
    </source>
</evidence>
<dbReference type="PANTHER" id="PTHR31213:SF55">
    <property type="entry name" value="STRESS-INDUCED PROTEIN SAM22"/>
    <property type="match status" value="1"/>
</dbReference>
<dbReference type="Proteomes" id="UP001652660">
    <property type="component" value="Chromosome 3e"/>
</dbReference>
<dbReference type="Gene3D" id="3.30.530.20">
    <property type="match status" value="2"/>
</dbReference>
<evidence type="ECO:0000313" key="3">
    <source>
        <dbReference type="Proteomes" id="UP001652660"/>
    </source>
</evidence>
<evidence type="ECO:0000313" key="4">
    <source>
        <dbReference type="RefSeq" id="XP_027120409.1"/>
    </source>
</evidence>
<dbReference type="FunFam" id="3.30.530.20:FF:000007">
    <property type="entry name" value="Major pollen allergen Bet v 1-A"/>
    <property type="match status" value="1"/>
</dbReference>
<dbReference type="GO" id="GO:0005634">
    <property type="term" value="C:nucleus"/>
    <property type="evidence" value="ECO:0007669"/>
    <property type="project" value="TreeGrafter"/>
</dbReference>
<dbReference type="GO" id="GO:0038023">
    <property type="term" value="F:signaling receptor activity"/>
    <property type="evidence" value="ECO:0007669"/>
    <property type="project" value="InterPro"/>
</dbReference>
<dbReference type="GO" id="GO:0005737">
    <property type="term" value="C:cytoplasm"/>
    <property type="evidence" value="ECO:0007669"/>
    <property type="project" value="TreeGrafter"/>
</dbReference>
<accession>A0A6P6WY91</accession>
<proteinExistence type="inferred from homology"/>
<sequence>MDIMAVITFESEVTSSTPPARLFKAFILDGDDLVPKVMPQAIKNVETLKGDGGAGTIKLITFSEGDAPKNVIEKVTHVVKIKVSGDGRSICKTSRACHSKGDVQLTEEQTEGGKEKIKAGKEKALVMFKAVEAYLLANPHEYN</sequence>
<reference evidence="4" key="2">
    <citation type="submission" date="2025-08" db="UniProtKB">
        <authorList>
            <consortium name="RefSeq"/>
        </authorList>
    </citation>
    <scope>IDENTIFICATION</scope>
    <source>
        <tissue evidence="4">Leaves</tissue>
    </source>
</reference>
<reference evidence="3" key="1">
    <citation type="journal article" date="2025" name="Foods">
        <title>Unveiling the Microbial Signatures of Arabica Coffee Cherries: Insights into Ripeness Specific Diversity, Functional Traits, and Implications for Quality and Safety.</title>
        <authorList>
            <consortium name="RefSeq"/>
            <person name="Tenea G.N."/>
            <person name="Cifuentes V."/>
            <person name="Reyes P."/>
            <person name="Cevallos-Vallejos M."/>
        </authorList>
    </citation>
    <scope>NUCLEOTIDE SEQUENCE [LARGE SCALE GENOMIC DNA]</scope>
</reference>
<dbReference type="InterPro" id="IPR023393">
    <property type="entry name" value="START-like_dom_sf"/>
</dbReference>
<dbReference type="SUPFAM" id="SSF55961">
    <property type="entry name" value="Bet v1-like"/>
    <property type="match status" value="1"/>
</dbReference>
<organism evidence="3 4">
    <name type="scientific">Coffea arabica</name>
    <name type="common">Arabian coffee</name>
    <dbReference type="NCBI Taxonomy" id="13443"/>
    <lineage>
        <taxon>Eukaryota</taxon>
        <taxon>Viridiplantae</taxon>
        <taxon>Streptophyta</taxon>
        <taxon>Embryophyta</taxon>
        <taxon>Tracheophyta</taxon>
        <taxon>Spermatophyta</taxon>
        <taxon>Magnoliopsida</taxon>
        <taxon>eudicotyledons</taxon>
        <taxon>Gunneridae</taxon>
        <taxon>Pentapetalae</taxon>
        <taxon>asterids</taxon>
        <taxon>lamiids</taxon>
        <taxon>Gentianales</taxon>
        <taxon>Rubiaceae</taxon>
        <taxon>Ixoroideae</taxon>
        <taxon>Gardenieae complex</taxon>
        <taxon>Bertiereae - Coffeeae clade</taxon>
        <taxon>Coffeeae</taxon>
        <taxon>Coffea</taxon>
    </lineage>
</organism>
<evidence type="ECO:0000256" key="1">
    <source>
        <dbReference type="ARBA" id="ARBA00009744"/>
    </source>
</evidence>
<dbReference type="InterPro" id="IPR000916">
    <property type="entry name" value="Bet_v_I/MLP"/>
</dbReference>
<dbReference type="GO" id="GO:0004864">
    <property type="term" value="F:protein phosphatase inhibitor activity"/>
    <property type="evidence" value="ECO:0007669"/>
    <property type="project" value="InterPro"/>
</dbReference>
<keyword evidence="3" id="KW-1185">Reference proteome</keyword>
<protein>
    <submittedName>
        <fullName evidence="4">Major allergen Pru ar 1-like</fullName>
    </submittedName>
</protein>